<dbReference type="AlphaFoldDB" id="A0A108E5D4"/>
<dbReference type="EMBL" id="LPLZ01000088">
    <property type="protein sequence ID" value="KWN04944.1"/>
    <property type="molecule type" value="Genomic_DNA"/>
</dbReference>
<proteinExistence type="predicted"/>
<name>A0A108E5D4_9BURK</name>
<dbReference type="Gene3D" id="3.90.550.40">
    <property type="match status" value="1"/>
</dbReference>
<evidence type="ECO:0000313" key="1">
    <source>
        <dbReference type="EMBL" id="KWN04944.1"/>
    </source>
</evidence>
<comment type="caution">
    <text evidence="1">The sequence shown here is derived from an EMBL/GenBank/DDBJ whole genome shotgun (WGS) entry which is preliminary data.</text>
</comment>
<reference evidence="1 2" key="1">
    <citation type="submission" date="2015-11" db="EMBL/GenBank/DDBJ databases">
        <title>Expanding the genomic diversity of Burkholderia species for the development of highly accurate diagnostics.</title>
        <authorList>
            <person name="Sahl J."/>
            <person name="Keim P."/>
            <person name="Wagner D."/>
        </authorList>
    </citation>
    <scope>NUCLEOTIDE SEQUENCE [LARGE SCALE GENOMIC DNA]</scope>
    <source>
        <strain evidence="1 2">MSMB793WGS</strain>
    </source>
</reference>
<protein>
    <submittedName>
        <fullName evidence="1">Uncharacterized protein</fullName>
    </submittedName>
</protein>
<gene>
    <name evidence="1" type="ORF">WT83_30310</name>
</gene>
<accession>A0A108E5D4</accession>
<sequence>MKQGIFVATPAYGGMCYLPYVNGLLELQRACLDAGLAFEYFYLSGTALLHQQRNVAVERFLQSGLSHMMFIDADIGFRGSDVIRMFEQQHDVMLGLYPSKSINWAAVADAARADPSAPPERLALFSADYSQTVYAMDGAASRIQLDSVSEVHSGGAGLMMIAHGVFEKMAQAFPETKVQFPSSYQSLSPNSTTMYEHFEFLREPDGRSLSEDLSFCRKWRMCGGKLYACSWFKTVHVGVHLHEGNLPALLGR</sequence>
<organism evidence="1 2">
    <name type="scientific">Burkholderia territorii</name>
    <dbReference type="NCBI Taxonomy" id="1503055"/>
    <lineage>
        <taxon>Bacteria</taxon>
        <taxon>Pseudomonadati</taxon>
        <taxon>Pseudomonadota</taxon>
        <taxon>Betaproteobacteria</taxon>
        <taxon>Burkholderiales</taxon>
        <taxon>Burkholderiaceae</taxon>
        <taxon>Burkholderia</taxon>
        <taxon>Burkholderia cepacia complex</taxon>
    </lineage>
</organism>
<dbReference type="Proteomes" id="UP000068016">
    <property type="component" value="Unassembled WGS sequence"/>
</dbReference>
<dbReference type="RefSeq" id="WP_155646960.1">
    <property type="nucleotide sequence ID" value="NZ_LPLZ01000088.1"/>
</dbReference>
<evidence type="ECO:0000313" key="2">
    <source>
        <dbReference type="Proteomes" id="UP000068016"/>
    </source>
</evidence>